<accession>A0ABU2HKX2</accession>
<organism evidence="1 2">
    <name type="scientific">Marinobacter xiaoshiensis</name>
    <dbReference type="NCBI Taxonomy" id="3073652"/>
    <lineage>
        <taxon>Bacteria</taxon>
        <taxon>Pseudomonadati</taxon>
        <taxon>Pseudomonadota</taxon>
        <taxon>Gammaproteobacteria</taxon>
        <taxon>Pseudomonadales</taxon>
        <taxon>Marinobacteraceae</taxon>
        <taxon>Marinobacter</taxon>
    </lineage>
</organism>
<comment type="caution">
    <text evidence="1">The sequence shown here is derived from an EMBL/GenBank/DDBJ whole genome shotgun (WGS) entry which is preliminary data.</text>
</comment>
<dbReference type="Pfam" id="PF13489">
    <property type="entry name" value="Methyltransf_23"/>
    <property type="match status" value="1"/>
</dbReference>
<dbReference type="GO" id="GO:0008168">
    <property type="term" value="F:methyltransferase activity"/>
    <property type="evidence" value="ECO:0007669"/>
    <property type="project" value="UniProtKB-KW"/>
</dbReference>
<evidence type="ECO:0000313" key="2">
    <source>
        <dbReference type="Proteomes" id="UP001267407"/>
    </source>
</evidence>
<dbReference type="GO" id="GO:0032259">
    <property type="term" value="P:methylation"/>
    <property type="evidence" value="ECO:0007669"/>
    <property type="project" value="UniProtKB-KW"/>
</dbReference>
<keyword evidence="2" id="KW-1185">Reference proteome</keyword>
<reference evidence="1" key="1">
    <citation type="submission" date="2023-09" db="EMBL/GenBank/DDBJ databases">
        <title>Marinobacter sediminicola sp. nov. and Marinobacter maritimum sp. nov., isolated from marine sediment.</title>
        <authorList>
            <person name="An J."/>
        </authorList>
    </citation>
    <scope>NUCLEOTIDE SEQUENCE</scope>
    <source>
        <strain evidence="1">F60267</strain>
    </source>
</reference>
<dbReference type="EC" id="2.1.1.-" evidence="1"/>
<keyword evidence="1" id="KW-0489">Methyltransferase</keyword>
<dbReference type="EMBL" id="JAVMBO010000018">
    <property type="protein sequence ID" value="MDS1311722.1"/>
    <property type="molecule type" value="Genomic_DNA"/>
</dbReference>
<gene>
    <name evidence="1" type="ORF">RKA07_16600</name>
</gene>
<protein>
    <submittedName>
        <fullName evidence="1">Class I SAM-dependent methyltransferase</fullName>
        <ecNumber evidence="1">2.1.1.-</ecNumber>
    </submittedName>
</protein>
<dbReference type="Gene3D" id="3.40.50.150">
    <property type="entry name" value="Vaccinia Virus protein VP39"/>
    <property type="match status" value="1"/>
</dbReference>
<name>A0ABU2HKX2_9GAMM</name>
<proteinExistence type="predicted"/>
<keyword evidence="1" id="KW-0808">Transferase</keyword>
<sequence length="179" mass="20367">MAQVNWLTPEEERAVYNLHNNDPDDTGYRSFLEKLALPMLACIQPGACGLDFGCGPGPALAEMMREAGMGVELYDPFFYPAESALSRQYDFITCTEVVEHLHYPAKVFSQLNGLLKPGGWLGIMTCFQTSDDQFDRWHYRRDPTHVVFYREATLNVIAQRMGWAMTVPCKDVALFYKPL</sequence>
<dbReference type="SUPFAM" id="SSF53335">
    <property type="entry name" value="S-adenosyl-L-methionine-dependent methyltransferases"/>
    <property type="match status" value="1"/>
</dbReference>
<dbReference type="InterPro" id="IPR029063">
    <property type="entry name" value="SAM-dependent_MTases_sf"/>
</dbReference>
<dbReference type="RefSeq" id="WP_310966869.1">
    <property type="nucleotide sequence ID" value="NZ_JAVMBO010000018.1"/>
</dbReference>
<dbReference type="Proteomes" id="UP001267407">
    <property type="component" value="Unassembled WGS sequence"/>
</dbReference>
<evidence type="ECO:0000313" key="1">
    <source>
        <dbReference type="EMBL" id="MDS1311722.1"/>
    </source>
</evidence>